<feature type="coiled-coil region" evidence="12">
    <location>
        <begin position="50"/>
        <end position="77"/>
    </location>
</feature>
<evidence type="ECO:0000256" key="4">
    <source>
        <dbReference type="ARBA" id="ARBA00022642"/>
    </source>
</evidence>
<gene>
    <name evidence="11 14" type="primary">nadD</name>
    <name evidence="14" type="ORF">EBT44_05175</name>
</gene>
<evidence type="ECO:0000259" key="13">
    <source>
        <dbReference type="Pfam" id="PF01467"/>
    </source>
</evidence>
<dbReference type="EC" id="2.7.7.18" evidence="11"/>
<evidence type="ECO:0000256" key="10">
    <source>
        <dbReference type="ARBA" id="ARBA00048721"/>
    </source>
</evidence>
<accession>A0A965LLG9</accession>
<comment type="pathway">
    <text evidence="2 11">Cofactor biosynthesis; NAD(+) biosynthesis; deamido-NAD(+) from nicotinate D-ribonucleotide: step 1/1.</text>
</comment>
<keyword evidence="6 11" id="KW-0548">Nucleotidyltransferase</keyword>
<dbReference type="InterPro" id="IPR005248">
    <property type="entry name" value="NadD/NMNAT"/>
</dbReference>
<evidence type="ECO:0000313" key="15">
    <source>
        <dbReference type="Proteomes" id="UP000740727"/>
    </source>
</evidence>
<evidence type="ECO:0000256" key="7">
    <source>
        <dbReference type="ARBA" id="ARBA00022741"/>
    </source>
</evidence>
<comment type="caution">
    <text evidence="14">The sequence shown here is derived from an EMBL/GenBank/DDBJ whole genome shotgun (WGS) entry which is preliminary data.</text>
</comment>
<keyword evidence="8 11" id="KW-0067">ATP-binding</keyword>
<sequence>MATKSIALFGGSFDPIHNGHLFVIEELLSSGRFEKFIVIPAGNPWQKSVAASAAQRLAMVEIALKDYRNKYRELEISRFEIDDSRPSYAFQSIDYFTMQNPGANLVWIIGSDAFEKIDEWKEIAKVAKSVKFLVITRPGQKLESAKVAKSITYSQIEINALDISSTKVRNLIKASEPFDSLVPAGVAAYIKSHGIYAAA</sequence>
<organism evidence="14 15">
    <name type="scientific">Candidatus Fonsibacter lacus</name>
    <dbReference type="NCBI Taxonomy" id="2576439"/>
    <lineage>
        <taxon>Bacteria</taxon>
        <taxon>Pseudomonadati</taxon>
        <taxon>Pseudomonadota</taxon>
        <taxon>Alphaproteobacteria</taxon>
        <taxon>Candidatus Pelagibacterales</taxon>
        <taxon>Candidatus Pelagibacterales incertae sedis</taxon>
        <taxon>Candidatus Fonsibacter</taxon>
    </lineage>
</organism>
<dbReference type="AlphaFoldDB" id="A0A965LLG9"/>
<comment type="similarity">
    <text evidence="3 11">Belongs to the NadD family.</text>
</comment>
<dbReference type="PANTHER" id="PTHR39321">
    <property type="entry name" value="NICOTINATE-NUCLEOTIDE ADENYLYLTRANSFERASE-RELATED"/>
    <property type="match status" value="1"/>
</dbReference>
<comment type="function">
    <text evidence="1 11">Catalyzes the reversible adenylation of nicotinate mononucleotide (NaMN) to nicotinic acid adenine dinucleotide (NaAD).</text>
</comment>
<dbReference type="InterPro" id="IPR004821">
    <property type="entry name" value="Cyt_trans-like"/>
</dbReference>
<dbReference type="SUPFAM" id="SSF52374">
    <property type="entry name" value="Nucleotidylyl transferase"/>
    <property type="match status" value="1"/>
</dbReference>
<dbReference type="CDD" id="cd02165">
    <property type="entry name" value="NMNAT"/>
    <property type="match status" value="1"/>
</dbReference>
<dbReference type="HAMAP" id="MF_00244">
    <property type="entry name" value="NaMN_adenylyltr"/>
    <property type="match status" value="1"/>
</dbReference>
<evidence type="ECO:0000256" key="1">
    <source>
        <dbReference type="ARBA" id="ARBA00002324"/>
    </source>
</evidence>
<dbReference type="NCBIfam" id="TIGR00482">
    <property type="entry name" value="nicotinate (nicotinamide) nucleotide adenylyltransferase"/>
    <property type="match status" value="1"/>
</dbReference>
<reference evidence="14" key="1">
    <citation type="submission" date="2018-10" db="EMBL/GenBank/DDBJ databases">
        <title>Iterative Subtractive Binning of Freshwater Chronoseries Metagenomes Recovers Nearly Complete Genomes from over Four Hundred Novel Species.</title>
        <authorList>
            <person name="Rodriguez-R L.M."/>
            <person name="Tsementzi D."/>
            <person name="Luo C."/>
            <person name="Konstantinidis K.T."/>
        </authorList>
    </citation>
    <scope>NUCLEOTIDE SEQUENCE</scope>
    <source>
        <strain evidence="14">WB5_2A_028</strain>
    </source>
</reference>
<evidence type="ECO:0000256" key="3">
    <source>
        <dbReference type="ARBA" id="ARBA00009014"/>
    </source>
</evidence>
<evidence type="ECO:0000256" key="6">
    <source>
        <dbReference type="ARBA" id="ARBA00022695"/>
    </source>
</evidence>
<dbReference type="GO" id="GO:0009435">
    <property type="term" value="P:NAD+ biosynthetic process"/>
    <property type="evidence" value="ECO:0007669"/>
    <property type="project" value="UniProtKB-UniRule"/>
</dbReference>
<keyword evidence="4 11" id="KW-0662">Pyridine nucleotide biosynthesis</keyword>
<keyword evidence="9 11" id="KW-0520">NAD</keyword>
<dbReference type="GO" id="GO:0004515">
    <property type="term" value="F:nicotinate-nucleotide adenylyltransferase activity"/>
    <property type="evidence" value="ECO:0007669"/>
    <property type="project" value="UniProtKB-UniRule"/>
</dbReference>
<keyword evidence="5 11" id="KW-0808">Transferase</keyword>
<dbReference type="NCBIfam" id="TIGR00125">
    <property type="entry name" value="cyt_tran_rel"/>
    <property type="match status" value="1"/>
</dbReference>
<dbReference type="InterPro" id="IPR014729">
    <property type="entry name" value="Rossmann-like_a/b/a_fold"/>
</dbReference>
<dbReference type="EMBL" id="RFXN01000076">
    <property type="protein sequence ID" value="NBR94211.1"/>
    <property type="molecule type" value="Genomic_DNA"/>
</dbReference>
<comment type="catalytic activity">
    <reaction evidence="10 11">
        <text>nicotinate beta-D-ribonucleotide + ATP + H(+) = deamido-NAD(+) + diphosphate</text>
        <dbReference type="Rhea" id="RHEA:22860"/>
        <dbReference type="ChEBI" id="CHEBI:15378"/>
        <dbReference type="ChEBI" id="CHEBI:30616"/>
        <dbReference type="ChEBI" id="CHEBI:33019"/>
        <dbReference type="ChEBI" id="CHEBI:57502"/>
        <dbReference type="ChEBI" id="CHEBI:58437"/>
        <dbReference type="EC" id="2.7.7.18"/>
    </reaction>
</comment>
<evidence type="ECO:0000256" key="11">
    <source>
        <dbReference type="HAMAP-Rule" id="MF_00244"/>
    </source>
</evidence>
<dbReference type="NCBIfam" id="NF000840">
    <property type="entry name" value="PRK00071.1-3"/>
    <property type="match status" value="1"/>
</dbReference>
<name>A0A965LLG9_9PROT</name>
<protein>
    <recommendedName>
        <fullName evidence="11">Probable nicotinate-nucleotide adenylyltransferase</fullName>
        <ecNumber evidence="11">2.7.7.18</ecNumber>
    </recommendedName>
    <alternativeName>
        <fullName evidence="11">Deamido-NAD(+) diphosphorylase</fullName>
    </alternativeName>
    <alternativeName>
        <fullName evidence="11">Deamido-NAD(+) pyrophosphorylase</fullName>
    </alternativeName>
    <alternativeName>
        <fullName evidence="11">Nicotinate mononucleotide adenylyltransferase</fullName>
        <shortName evidence="11">NaMN adenylyltransferase</shortName>
    </alternativeName>
</protein>
<feature type="domain" description="Cytidyltransferase-like" evidence="13">
    <location>
        <begin position="8"/>
        <end position="170"/>
    </location>
</feature>
<dbReference type="Gene3D" id="3.40.50.620">
    <property type="entry name" value="HUPs"/>
    <property type="match status" value="1"/>
</dbReference>
<dbReference type="GO" id="GO:0005524">
    <property type="term" value="F:ATP binding"/>
    <property type="evidence" value="ECO:0007669"/>
    <property type="project" value="UniProtKB-KW"/>
</dbReference>
<proteinExistence type="inferred from homology"/>
<keyword evidence="12" id="KW-0175">Coiled coil</keyword>
<evidence type="ECO:0000256" key="12">
    <source>
        <dbReference type="SAM" id="Coils"/>
    </source>
</evidence>
<keyword evidence="7 11" id="KW-0547">Nucleotide-binding</keyword>
<evidence type="ECO:0000256" key="2">
    <source>
        <dbReference type="ARBA" id="ARBA00005019"/>
    </source>
</evidence>
<evidence type="ECO:0000256" key="8">
    <source>
        <dbReference type="ARBA" id="ARBA00022840"/>
    </source>
</evidence>
<evidence type="ECO:0000256" key="5">
    <source>
        <dbReference type="ARBA" id="ARBA00022679"/>
    </source>
</evidence>
<dbReference type="Pfam" id="PF01467">
    <property type="entry name" value="CTP_transf_like"/>
    <property type="match status" value="1"/>
</dbReference>
<dbReference type="Proteomes" id="UP000740727">
    <property type="component" value="Unassembled WGS sequence"/>
</dbReference>
<evidence type="ECO:0000256" key="9">
    <source>
        <dbReference type="ARBA" id="ARBA00023027"/>
    </source>
</evidence>
<evidence type="ECO:0000313" key="14">
    <source>
        <dbReference type="EMBL" id="NBR94211.1"/>
    </source>
</evidence>
<dbReference type="PANTHER" id="PTHR39321:SF3">
    <property type="entry name" value="PHOSPHOPANTETHEINE ADENYLYLTRANSFERASE"/>
    <property type="match status" value="1"/>
</dbReference>